<name>A0ACC1NIY8_9HYPO</name>
<reference evidence="1" key="1">
    <citation type="submission" date="2022-08" db="EMBL/GenBank/DDBJ databases">
        <title>Genome Sequence of Lecanicillium fungicola.</title>
        <authorList>
            <person name="Buettner E."/>
        </authorList>
    </citation>
    <scope>NUCLEOTIDE SEQUENCE</scope>
    <source>
        <strain evidence="1">Babe33</strain>
    </source>
</reference>
<evidence type="ECO:0000313" key="2">
    <source>
        <dbReference type="Proteomes" id="UP001143910"/>
    </source>
</evidence>
<sequence length="270" mass="30627">MNPIYTVSKAEIVGQRGRVISLRLGMEVETWEMRTVLPDETVRRMDKPISLRVRWACHLCNSGINLHGKCSKCEHSRCKECHRLDSSIEADDGLVARVRPAKRRSEADDEGHCISEQDWSEDGVVFKKRSRTGGPDLVLRKPRHRVRRTCHVCQADFAQLSKICDKCQHVRCTDCPREPAKLSKYPFGYPGDVFGPNSIPYYECAKCWALYPVHAENGTPCRRCGEEKSDLSPRAQPRAVDDEFDPTFVQKLEAKLDELEAEQAGLSPGQ</sequence>
<proteinExistence type="predicted"/>
<comment type="caution">
    <text evidence="1">The sequence shown here is derived from an EMBL/GenBank/DDBJ whole genome shotgun (WGS) entry which is preliminary data.</text>
</comment>
<protein>
    <submittedName>
        <fullName evidence="1">Uncharacterized protein</fullName>
    </submittedName>
</protein>
<keyword evidence="2" id="KW-1185">Reference proteome</keyword>
<evidence type="ECO:0000313" key="1">
    <source>
        <dbReference type="EMBL" id="KAJ2978318.1"/>
    </source>
</evidence>
<gene>
    <name evidence="1" type="ORF">NQ176_g3883</name>
</gene>
<accession>A0ACC1NIY8</accession>
<dbReference type="Proteomes" id="UP001143910">
    <property type="component" value="Unassembled WGS sequence"/>
</dbReference>
<organism evidence="1 2">
    <name type="scientific">Zarea fungicola</name>
    <dbReference type="NCBI Taxonomy" id="93591"/>
    <lineage>
        <taxon>Eukaryota</taxon>
        <taxon>Fungi</taxon>
        <taxon>Dikarya</taxon>
        <taxon>Ascomycota</taxon>
        <taxon>Pezizomycotina</taxon>
        <taxon>Sordariomycetes</taxon>
        <taxon>Hypocreomycetidae</taxon>
        <taxon>Hypocreales</taxon>
        <taxon>Cordycipitaceae</taxon>
        <taxon>Zarea</taxon>
    </lineage>
</organism>
<dbReference type="EMBL" id="JANJQO010000387">
    <property type="protein sequence ID" value="KAJ2978318.1"/>
    <property type="molecule type" value="Genomic_DNA"/>
</dbReference>